<feature type="transmembrane region" description="Helical" evidence="15">
    <location>
        <begin position="55"/>
        <end position="88"/>
    </location>
</feature>
<evidence type="ECO:0000256" key="15">
    <source>
        <dbReference type="SAM" id="Phobius"/>
    </source>
</evidence>
<dbReference type="SUPFAM" id="SSF81345">
    <property type="entry name" value="ABC transporter involved in vitamin B12 uptake, BtuC"/>
    <property type="match status" value="1"/>
</dbReference>
<comment type="subcellular location">
    <subcellularLocation>
        <location evidence="2">Cell inner membrane</location>
        <topology evidence="2">Multi-pass membrane protein</topology>
    </subcellularLocation>
    <subcellularLocation>
        <location evidence="14">Cell membrane</location>
        <topology evidence="14">Multi-pass membrane protein</topology>
    </subcellularLocation>
</comment>
<keyword evidence="6" id="KW-0997">Cell inner membrane</keyword>
<feature type="transmembrane region" description="Helical" evidence="15">
    <location>
        <begin position="187"/>
        <end position="217"/>
    </location>
</feature>
<comment type="function">
    <text evidence="1">Involved in the high-affinity zinc uptake transport system.</text>
</comment>
<feature type="transmembrane region" description="Helical" evidence="15">
    <location>
        <begin position="108"/>
        <end position="131"/>
    </location>
</feature>
<dbReference type="GO" id="GO:0043190">
    <property type="term" value="C:ATP-binding cassette (ABC) transporter complex"/>
    <property type="evidence" value="ECO:0007669"/>
    <property type="project" value="InterPro"/>
</dbReference>
<evidence type="ECO:0000256" key="8">
    <source>
        <dbReference type="ARBA" id="ARBA00022833"/>
    </source>
</evidence>
<evidence type="ECO:0000256" key="5">
    <source>
        <dbReference type="ARBA" id="ARBA00022475"/>
    </source>
</evidence>
<dbReference type="AlphaFoldDB" id="K2JR31"/>
<evidence type="ECO:0000256" key="12">
    <source>
        <dbReference type="ARBA" id="ARBA00023136"/>
    </source>
</evidence>
<dbReference type="Proteomes" id="UP000006746">
    <property type="component" value="Unassembled WGS sequence"/>
</dbReference>
<comment type="similarity">
    <text evidence="3 14">Belongs to the ABC-3 integral membrane protein family.</text>
</comment>
<evidence type="ECO:0000256" key="1">
    <source>
        <dbReference type="ARBA" id="ARBA00002313"/>
    </source>
</evidence>
<comment type="caution">
    <text evidence="16">The sequence shown here is derived from an EMBL/GenBank/DDBJ whole genome shotgun (WGS) entry which is preliminary data.</text>
</comment>
<keyword evidence="7 14" id="KW-0812">Transmembrane</keyword>
<evidence type="ECO:0000256" key="4">
    <source>
        <dbReference type="ARBA" id="ARBA00022448"/>
    </source>
</evidence>
<accession>K2JR31</accession>
<keyword evidence="5" id="KW-1003">Cell membrane</keyword>
<dbReference type="PANTHER" id="PTHR30477">
    <property type="entry name" value="ABC-TRANSPORTER METAL-BINDING PROTEIN"/>
    <property type="match status" value="1"/>
</dbReference>
<dbReference type="GO" id="GO:0010043">
    <property type="term" value="P:response to zinc ion"/>
    <property type="evidence" value="ECO:0007669"/>
    <property type="project" value="TreeGrafter"/>
</dbReference>
<dbReference type="EMBL" id="AMRL01000004">
    <property type="protein sequence ID" value="EKE77778.1"/>
    <property type="molecule type" value="Genomic_DNA"/>
</dbReference>
<keyword evidence="8" id="KW-0862">Zinc</keyword>
<evidence type="ECO:0000256" key="2">
    <source>
        <dbReference type="ARBA" id="ARBA00004429"/>
    </source>
</evidence>
<keyword evidence="12 15" id="KW-0472">Membrane</keyword>
<name>K2JR31_9PROT</name>
<dbReference type="eggNOG" id="COG1108">
    <property type="taxonomic scope" value="Bacteria"/>
</dbReference>
<sequence>MPAAPIPITGTITTIMDEFFLRALLGGLGVAALAGPLGSFIVWRRMAFFGDTLAHSALLGVALGFVLGIDLTLGIFASCIAIALLLPVWQRQQKLPGDTLLGILSHTALSLGLVTIAFLSTLRVDLLGYLFGDILAVGWRDVAMIYAGGAVVLGLMVWLWRPLLSMTVHEEMARVEGVPVERVKLGFVLLLAITVAIAMKIIGMLLITSLLIIPAAAARSFARTPESMALYASLTGMLAVVLGLTASLRFDLPTGPAIVVAAASLFVLSLLIPAIRGGLPAKG</sequence>
<dbReference type="PATRIC" id="fig|1207063.3.peg.1095"/>
<protein>
    <recommendedName>
        <fullName evidence="13">High-affinity zinc uptake system membrane protein ZnuB</fullName>
    </recommendedName>
</protein>
<dbReference type="InterPro" id="IPR037294">
    <property type="entry name" value="ABC_BtuC-like"/>
</dbReference>
<keyword evidence="11" id="KW-0406">Ion transport</keyword>
<evidence type="ECO:0000256" key="3">
    <source>
        <dbReference type="ARBA" id="ARBA00008034"/>
    </source>
</evidence>
<evidence type="ECO:0000313" key="17">
    <source>
        <dbReference type="Proteomes" id="UP000006746"/>
    </source>
</evidence>
<evidence type="ECO:0000256" key="13">
    <source>
        <dbReference type="ARBA" id="ARBA00040080"/>
    </source>
</evidence>
<dbReference type="InterPro" id="IPR001626">
    <property type="entry name" value="ABC_TroCD"/>
</dbReference>
<evidence type="ECO:0000256" key="7">
    <source>
        <dbReference type="ARBA" id="ARBA00022692"/>
    </source>
</evidence>
<dbReference type="STRING" id="1207063.P24_05399"/>
<keyword evidence="17" id="KW-1185">Reference proteome</keyword>
<dbReference type="CDD" id="cd06550">
    <property type="entry name" value="TM_ABC_iron-siderophores_like"/>
    <property type="match status" value="1"/>
</dbReference>
<dbReference type="PANTHER" id="PTHR30477:SF23">
    <property type="entry name" value="HIGH-AFFINITY ZINC UPTAKE SYSTEM MEMBRANE PROTEIN ZNUB"/>
    <property type="match status" value="1"/>
</dbReference>
<feature type="transmembrane region" description="Helical" evidence="15">
    <location>
        <begin position="256"/>
        <end position="275"/>
    </location>
</feature>
<evidence type="ECO:0000313" key="16">
    <source>
        <dbReference type="EMBL" id="EKE77778.1"/>
    </source>
</evidence>
<dbReference type="GO" id="GO:0055085">
    <property type="term" value="P:transmembrane transport"/>
    <property type="evidence" value="ECO:0007669"/>
    <property type="project" value="InterPro"/>
</dbReference>
<dbReference type="Pfam" id="PF00950">
    <property type="entry name" value="ABC-3"/>
    <property type="match status" value="1"/>
</dbReference>
<evidence type="ECO:0000256" key="9">
    <source>
        <dbReference type="ARBA" id="ARBA00022906"/>
    </source>
</evidence>
<dbReference type="FunFam" id="1.10.3470.10:FF:000002">
    <property type="entry name" value="Zinc ABC transporter permease subunit ZnuB"/>
    <property type="match status" value="1"/>
</dbReference>
<proteinExistence type="inferred from homology"/>
<dbReference type="GO" id="GO:0006829">
    <property type="term" value="P:zinc ion transport"/>
    <property type="evidence" value="ECO:0007669"/>
    <property type="project" value="UniProtKB-KW"/>
</dbReference>
<keyword evidence="4 14" id="KW-0813">Transport</keyword>
<organism evidence="16 17">
    <name type="scientific">Oceanibaculum indicum P24</name>
    <dbReference type="NCBI Taxonomy" id="1207063"/>
    <lineage>
        <taxon>Bacteria</taxon>
        <taxon>Pseudomonadati</taxon>
        <taxon>Pseudomonadota</taxon>
        <taxon>Alphaproteobacteria</taxon>
        <taxon>Rhodospirillales</taxon>
        <taxon>Oceanibaculaceae</taxon>
        <taxon>Oceanibaculum</taxon>
    </lineage>
</organism>
<keyword evidence="9" id="KW-0864">Zinc transport</keyword>
<keyword evidence="10 15" id="KW-1133">Transmembrane helix</keyword>
<evidence type="ECO:0000256" key="6">
    <source>
        <dbReference type="ARBA" id="ARBA00022519"/>
    </source>
</evidence>
<feature type="transmembrane region" description="Helical" evidence="15">
    <location>
        <begin position="229"/>
        <end position="250"/>
    </location>
</feature>
<dbReference type="RefSeq" id="WP_008943695.1">
    <property type="nucleotide sequence ID" value="NZ_AMRL01000004.1"/>
</dbReference>
<evidence type="ECO:0000256" key="14">
    <source>
        <dbReference type="RuleBase" id="RU003943"/>
    </source>
</evidence>
<feature type="transmembrane region" description="Helical" evidence="15">
    <location>
        <begin position="143"/>
        <end position="160"/>
    </location>
</feature>
<dbReference type="Gene3D" id="1.10.3470.10">
    <property type="entry name" value="ABC transporter involved in vitamin B12 uptake, BtuC"/>
    <property type="match status" value="1"/>
</dbReference>
<gene>
    <name evidence="16" type="ORF">P24_05399</name>
</gene>
<evidence type="ECO:0000256" key="10">
    <source>
        <dbReference type="ARBA" id="ARBA00022989"/>
    </source>
</evidence>
<feature type="transmembrane region" description="Helical" evidence="15">
    <location>
        <begin position="20"/>
        <end position="43"/>
    </location>
</feature>
<reference evidence="16 17" key="1">
    <citation type="journal article" date="2012" name="J. Bacteriol.">
        <title>Genome Sequence of Oceanibaculum indicum Type Strain P24.</title>
        <authorList>
            <person name="Lai Q."/>
            <person name="Shao Z."/>
        </authorList>
    </citation>
    <scope>NUCLEOTIDE SEQUENCE [LARGE SCALE GENOMIC DNA]</scope>
    <source>
        <strain evidence="16 17">P24</strain>
    </source>
</reference>
<evidence type="ECO:0000256" key="11">
    <source>
        <dbReference type="ARBA" id="ARBA00023065"/>
    </source>
</evidence>